<dbReference type="PRINTS" id="PR01411">
    <property type="entry name" value="CCMFBIOGNSIS"/>
</dbReference>
<dbReference type="GO" id="GO:0017004">
    <property type="term" value="P:cytochrome complex assembly"/>
    <property type="evidence" value="ECO:0007669"/>
    <property type="project" value="UniProtKB-KW"/>
</dbReference>
<feature type="non-terminal residue" evidence="9">
    <location>
        <position position="260"/>
    </location>
</feature>
<reference evidence="9" key="1">
    <citation type="submission" date="2018-05" db="EMBL/GenBank/DDBJ databases">
        <authorList>
            <person name="Lanie J.A."/>
            <person name="Ng W.-L."/>
            <person name="Kazmierczak K.M."/>
            <person name="Andrzejewski T.M."/>
            <person name="Davidsen T.M."/>
            <person name="Wayne K.J."/>
            <person name="Tettelin H."/>
            <person name="Glass J.I."/>
            <person name="Rusch D."/>
            <person name="Podicherti R."/>
            <person name="Tsui H.-C.T."/>
            <person name="Winkler M.E."/>
        </authorList>
    </citation>
    <scope>NUCLEOTIDE SEQUENCE</scope>
</reference>
<evidence type="ECO:0000256" key="4">
    <source>
        <dbReference type="ARBA" id="ARBA00022519"/>
    </source>
</evidence>
<dbReference type="PANTHER" id="PTHR43653">
    <property type="entry name" value="CYTOCHROME C ASSEMBLY PROTEIN-RELATED"/>
    <property type="match status" value="1"/>
</dbReference>
<gene>
    <name evidence="9" type="ORF">METZ01_LOCUS219891</name>
</gene>
<evidence type="ECO:0000256" key="7">
    <source>
        <dbReference type="SAM" id="Phobius"/>
    </source>
</evidence>
<evidence type="ECO:0000256" key="2">
    <source>
        <dbReference type="ARBA" id="ARBA00009186"/>
    </source>
</evidence>
<evidence type="ECO:0000313" key="9">
    <source>
        <dbReference type="EMBL" id="SVB67037.1"/>
    </source>
</evidence>
<organism evidence="9">
    <name type="scientific">marine metagenome</name>
    <dbReference type="NCBI Taxonomy" id="408172"/>
    <lineage>
        <taxon>unclassified sequences</taxon>
        <taxon>metagenomes</taxon>
        <taxon>ecological metagenomes</taxon>
    </lineage>
</organism>
<feature type="transmembrane region" description="Helical" evidence="7">
    <location>
        <begin position="76"/>
        <end position="93"/>
    </location>
</feature>
<keyword evidence="4" id="KW-0997">Cell inner membrane</keyword>
<protein>
    <recommendedName>
        <fullName evidence="8">Cytochrome c assembly protein domain-containing protein</fullName>
    </recommendedName>
</protein>
<comment type="function">
    <text evidence="6">Required for the biogenesis of c-type cytochromes. Possible subunit of a heme lyase.</text>
</comment>
<comment type="subcellular location">
    <subcellularLocation>
        <location evidence="1">Cell inner membrane</location>
        <topology evidence="1">Multi-pass membrane protein</topology>
    </subcellularLocation>
</comment>
<evidence type="ECO:0000259" key="8">
    <source>
        <dbReference type="Pfam" id="PF01578"/>
    </source>
</evidence>
<name>A0A382FXR8_9ZZZZ</name>
<dbReference type="AlphaFoldDB" id="A0A382FXR8"/>
<proteinExistence type="inferred from homology"/>
<keyword evidence="7" id="KW-1133">Transmembrane helix</keyword>
<accession>A0A382FXR8</accession>
<feature type="transmembrane region" description="Helical" evidence="7">
    <location>
        <begin position="21"/>
        <end position="43"/>
    </location>
</feature>
<dbReference type="InterPro" id="IPR002541">
    <property type="entry name" value="Cyt_c_assembly"/>
</dbReference>
<evidence type="ECO:0000256" key="6">
    <source>
        <dbReference type="ARBA" id="ARBA00037230"/>
    </source>
</evidence>
<dbReference type="EMBL" id="UINC01052105">
    <property type="protein sequence ID" value="SVB67037.1"/>
    <property type="molecule type" value="Genomic_DNA"/>
</dbReference>
<dbReference type="InterPro" id="IPR003567">
    <property type="entry name" value="Cyt_c_biogenesis"/>
</dbReference>
<evidence type="ECO:0000256" key="3">
    <source>
        <dbReference type="ARBA" id="ARBA00022475"/>
    </source>
</evidence>
<dbReference type="Pfam" id="PF01578">
    <property type="entry name" value="Cytochrom_C_asm"/>
    <property type="match status" value="1"/>
</dbReference>
<keyword evidence="5" id="KW-0201">Cytochrome c-type biogenesis</keyword>
<feature type="transmembrane region" description="Helical" evidence="7">
    <location>
        <begin position="190"/>
        <end position="210"/>
    </location>
</feature>
<dbReference type="GO" id="GO:0015232">
    <property type="term" value="F:heme transmembrane transporter activity"/>
    <property type="evidence" value="ECO:0007669"/>
    <property type="project" value="InterPro"/>
</dbReference>
<keyword evidence="7" id="KW-0472">Membrane</keyword>
<keyword evidence="7" id="KW-0812">Transmembrane</keyword>
<evidence type="ECO:0000256" key="1">
    <source>
        <dbReference type="ARBA" id="ARBA00004429"/>
    </source>
</evidence>
<evidence type="ECO:0000256" key="5">
    <source>
        <dbReference type="ARBA" id="ARBA00022748"/>
    </source>
</evidence>
<dbReference type="GO" id="GO:0020037">
    <property type="term" value="F:heme binding"/>
    <property type="evidence" value="ECO:0007669"/>
    <property type="project" value="InterPro"/>
</dbReference>
<feature type="non-terminal residue" evidence="9">
    <location>
        <position position="1"/>
    </location>
</feature>
<comment type="similarity">
    <text evidence="2">Belongs to the CcmF/CycK/Ccl1/NrfE/CcsA family.</text>
</comment>
<feature type="domain" description="Cytochrome c assembly protein" evidence="8">
    <location>
        <begin position="69"/>
        <end position="260"/>
    </location>
</feature>
<dbReference type="GO" id="GO:0005886">
    <property type="term" value="C:plasma membrane"/>
    <property type="evidence" value="ECO:0007669"/>
    <property type="project" value="UniProtKB-SubCell"/>
</dbReference>
<dbReference type="PRINTS" id="PR01410">
    <property type="entry name" value="CCBIOGENESIS"/>
</dbReference>
<dbReference type="PANTHER" id="PTHR43653:SF1">
    <property type="entry name" value="CYTOCHROME C-TYPE BIOGENESIS PROTEIN CCMF"/>
    <property type="match status" value="1"/>
</dbReference>
<sequence>VILPAVGIAKNDTLLMRSGGFIAGGIFTFLVLSFICLMESFLADDFSVQYVANNSNSALPVQYKISAIWGAHEGSFLLWTLIMGGWTLAVAFFSGSLTTDMKARVLSVMGVLNAGFIAFILFASNPFDRSLPFYPADGADLNPLLQDFGLIVHPPMLYMGYVGFSVPFALAIATLTTGRLDAAWARWSRPWTNAAWAFLTLGITLGSWWAYYELGWGGWWFWDPVENASFMPWLVGTALIHSMAASEKRGVFKSWTVLLA</sequence>
<dbReference type="InterPro" id="IPR003568">
    <property type="entry name" value="Cyt_c_biogenesis_CcmF"/>
</dbReference>
<keyword evidence="3" id="KW-1003">Cell membrane</keyword>
<feature type="transmembrane region" description="Helical" evidence="7">
    <location>
        <begin position="105"/>
        <end position="124"/>
    </location>
</feature>
<feature type="transmembrane region" description="Helical" evidence="7">
    <location>
        <begin position="158"/>
        <end position="178"/>
    </location>
</feature>